<dbReference type="InterPro" id="IPR036189">
    <property type="entry name" value="DCP2_BoxA_sf"/>
</dbReference>
<dbReference type="Proteomes" id="UP000603453">
    <property type="component" value="Unassembled WGS sequence"/>
</dbReference>
<evidence type="ECO:0000256" key="2">
    <source>
        <dbReference type="ARBA" id="ARBA00004496"/>
    </source>
</evidence>
<evidence type="ECO:0000256" key="7">
    <source>
        <dbReference type="ARBA" id="ARBA00022884"/>
    </source>
</evidence>
<evidence type="ECO:0000256" key="6">
    <source>
        <dbReference type="ARBA" id="ARBA00022801"/>
    </source>
</evidence>
<dbReference type="InterPro" id="IPR000086">
    <property type="entry name" value="NUDIX_hydrolase_dom"/>
</dbReference>
<dbReference type="AlphaFoldDB" id="A0A8H7RBI9"/>
<keyword evidence="8" id="KW-0464">Manganese</keyword>
<dbReference type="PROSITE" id="PS51462">
    <property type="entry name" value="NUDIX"/>
    <property type="match status" value="1"/>
</dbReference>
<dbReference type="GO" id="GO:0000932">
    <property type="term" value="C:P-body"/>
    <property type="evidence" value="ECO:0007669"/>
    <property type="project" value="TreeGrafter"/>
</dbReference>
<evidence type="ECO:0000256" key="3">
    <source>
        <dbReference type="ARBA" id="ARBA00005279"/>
    </source>
</evidence>
<dbReference type="InterPro" id="IPR020084">
    <property type="entry name" value="NUDIX_hydrolase_CS"/>
</dbReference>
<feature type="compositionally biased region" description="Low complexity" evidence="9">
    <location>
        <begin position="302"/>
        <end position="337"/>
    </location>
</feature>
<keyword evidence="4" id="KW-0963">Cytoplasm</keyword>
<comment type="subcellular location">
    <subcellularLocation>
        <location evidence="2">Cytoplasm</location>
    </subcellularLocation>
</comment>
<evidence type="ECO:0000256" key="9">
    <source>
        <dbReference type="SAM" id="MobiDB-lite"/>
    </source>
</evidence>
<keyword evidence="5" id="KW-0479">Metal-binding</keyword>
<comment type="similarity">
    <text evidence="3">Belongs to the Nudix hydrolase family. DCP2 subfamily.</text>
</comment>
<comment type="caution">
    <text evidence="11">The sequence shown here is derived from an EMBL/GenBank/DDBJ whole genome shotgun (WGS) entry which is preliminary data.</text>
</comment>
<dbReference type="SMART" id="SM01125">
    <property type="entry name" value="DCP2"/>
    <property type="match status" value="1"/>
</dbReference>
<accession>A0A8H7RBI9</accession>
<name>A0A8H7RBI9_9FUNG</name>
<dbReference type="PANTHER" id="PTHR23114">
    <property type="entry name" value="M7GPPPN-MRNA HYDROLASE"/>
    <property type="match status" value="1"/>
</dbReference>
<dbReference type="Pfam" id="PF00293">
    <property type="entry name" value="NUDIX"/>
    <property type="match status" value="1"/>
</dbReference>
<dbReference type="Pfam" id="PF05026">
    <property type="entry name" value="DCP2"/>
    <property type="match status" value="1"/>
</dbReference>
<feature type="region of interest" description="Disordered" evidence="9">
    <location>
        <begin position="271"/>
        <end position="337"/>
    </location>
</feature>
<evidence type="ECO:0000256" key="8">
    <source>
        <dbReference type="ARBA" id="ARBA00023211"/>
    </source>
</evidence>
<sequence length="465" mass="52943">MQSSAVFFGATFEEILDDLSSRFIINVPEAELSSVERICFQHCPLLHQWAHEHERAYADFMQYRFRIPVCGAIILNANLDKCVLVKGWSSKSGWGFPKGKINQDEEYDCCAIREVLEETGYDVGPLLKKPDYIELTMREQRIRLYIIQGVPEDTLFIPRTRKEISQISWIKLDDLPTYKTTEPRPGNGSLNYVKSGPYRFYMVVPFMNKLRQFVNQRKKILRKDHKAEKIVKESASPLGQSNTVLAKQPVETSNALKSLLGVGSEGTAPAGFAASPAVSQPQPEHQPPSVNGNNMLQELFASSQQPSQSIHPQQQPHFSPQQQQFMQQQQFAQQHQQHQQHQQINILQQLQQASVLQQQQQHQQLQQQFQQQQLQQQSPQNGTIHRASFVEELLKANKGNTMDASSANSSPLPSTDNLRRNSLLSVLQGRPKEQTPPPQKQNMDPLDAFLHPQAIQSNHYTTYAD</sequence>
<comment type="cofactor">
    <cofactor evidence="1">
        <name>Mn(2+)</name>
        <dbReference type="ChEBI" id="CHEBI:29035"/>
    </cofactor>
</comment>
<gene>
    <name evidence="11" type="ORF">INT47_010903</name>
</gene>
<dbReference type="GO" id="GO:0030145">
    <property type="term" value="F:manganese ion binding"/>
    <property type="evidence" value="ECO:0007669"/>
    <property type="project" value="InterPro"/>
</dbReference>
<evidence type="ECO:0000259" key="10">
    <source>
        <dbReference type="PROSITE" id="PS51462"/>
    </source>
</evidence>
<feature type="compositionally biased region" description="Polar residues" evidence="9">
    <location>
        <begin position="454"/>
        <end position="465"/>
    </location>
</feature>
<dbReference type="FunFam" id="3.90.79.10:FF:000003">
    <property type="entry name" value="M7GpppN-mRNA hydrolase isoform 2"/>
    <property type="match status" value="1"/>
</dbReference>
<feature type="domain" description="Nudix hydrolase" evidence="10">
    <location>
        <begin position="65"/>
        <end position="193"/>
    </location>
</feature>
<evidence type="ECO:0000313" key="11">
    <source>
        <dbReference type="EMBL" id="KAG2207919.1"/>
    </source>
</evidence>
<dbReference type="SUPFAM" id="SSF55811">
    <property type="entry name" value="Nudix"/>
    <property type="match status" value="1"/>
</dbReference>
<dbReference type="InterPro" id="IPR015797">
    <property type="entry name" value="NUDIX_hydrolase-like_dom_sf"/>
</dbReference>
<dbReference type="OrthoDB" id="18996at2759"/>
<dbReference type="GO" id="GO:0000290">
    <property type="term" value="P:deadenylation-dependent decapping of nuclear-transcribed mRNA"/>
    <property type="evidence" value="ECO:0007669"/>
    <property type="project" value="InterPro"/>
</dbReference>
<evidence type="ECO:0000256" key="5">
    <source>
        <dbReference type="ARBA" id="ARBA00022723"/>
    </source>
</evidence>
<dbReference type="PANTHER" id="PTHR23114:SF17">
    <property type="entry name" value="M7GPPPN-MRNA HYDROLASE"/>
    <property type="match status" value="1"/>
</dbReference>
<dbReference type="PROSITE" id="PS00893">
    <property type="entry name" value="NUDIX_BOX"/>
    <property type="match status" value="1"/>
</dbReference>
<evidence type="ECO:0000256" key="1">
    <source>
        <dbReference type="ARBA" id="ARBA00001936"/>
    </source>
</evidence>
<dbReference type="GO" id="GO:0000184">
    <property type="term" value="P:nuclear-transcribed mRNA catabolic process, nonsense-mediated decay"/>
    <property type="evidence" value="ECO:0007669"/>
    <property type="project" value="InterPro"/>
</dbReference>
<dbReference type="CDD" id="cd03672">
    <property type="entry name" value="NUDIX_Dcp2p_Nudt20"/>
    <property type="match status" value="1"/>
</dbReference>
<reference evidence="11" key="1">
    <citation type="submission" date="2020-12" db="EMBL/GenBank/DDBJ databases">
        <title>Metabolic potential, ecology and presence of endohyphal bacteria is reflected in genomic diversity of Mucoromycotina.</title>
        <authorList>
            <person name="Muszewska A."/>
            <person name="Okrasinska A."/>
            <person name="Steczkiewicz K."/>
            <person name="Drgas O."/>
            <person name="Orlowska M."/>
            <person name="Perlinska-Lenart U."/>
            <person name="Aleksandrzak-Piekarczyk T."/>
            <person name="Szatraj K."/>
            <person name="Zielenkiewicz U."/>
            <person name="Pilsyk S."/>
            <person name="Malc E."/>
            <person name="Mieczkowski P."/>
            <person name="Kruszewska J.S."/>
            <person name="Biernat P."/>
            <person name="Pawlowska J."/>
        </authorList>
    </citation>
    <scope>NUCLEOTIDE SEQUENCE</scope>
    <source>
        <strain evidence="11">WA0000017839</strain>
    </source>
</reference>
<organism evidence="11 12">
    <name type="scientific">Mucor saturninus</name>
    <dbReference type="NCBI Taxonomy" id="64648"/>
    <lineage>
        <taxon>Eukaryota</taxon>
        <taxon>Fungi</taxon>
        <taxon>Fungi incertae sedis</taxon>
        <taxon>Mucoromycota</taxon>
        <taxon>Mucoromycotina</taxon>
        <taxon>Mucoromycetes</taxon>
        <taxon>Mucorales</taxon>
        <taxon>Mucorineae</taxon>
        <taxon>Mucoraceae</taxon>
        <taxon>Mucor</taxon>
    </lineage>
</organism>
<protein>
    <recommendedName>
        <fullName evidence="10">Nudix hydrolase domain-containing protein</fullName>
    </recommendedName>
</protein>
<dbReference type="GO" id="GO:0140933">
    <property type="term" value="F:5'-(N(7)-methylguanosine 5'-triphospho)-[mRNA] hydrolase activity"/>
    <property type="evidence" value="ECO:0007669"/>
    <property type="project" value="InterPro"/>
</dbReference>
<dbReference type="Gene3D" id="3.90.79.10">
    <property type="entry name" value="Nucleoside Triphosphate Pyrophosphohydrolase"/>
    <property type="match status" value="1"/>
</dbReference>
<dbReference type="GO" id="GO:0003723">
    <property type="term" value="F:RNA binding"/>
    <property type="evidence" value="ECO:0007669"/>
    <property type="project" value="UniProtKB-KW"/>
</dbReference>
<dbReference type="InterPro" id="IPR007722">
    <property type="entry name" value="DCP2_BoxA"/>
</dbReference>
<dbReference type="EMBL" id="JAEPRD010000022">
    <property type="protein sequence ID" value="KAG2207919.1"/>
    <property type="molecule type" value="Genomic_DNA"/>
</dbReference>
<dbReference type="SUPFAM" id="SSF140586">
    <property type="entry name" value="Dcp2 domain-like"/>
    <property type="match status" value="1"/>
</dbReference>
<proteinExistence type="inferred from homology"/>
<dbReference type="Gene3D" id="1.10.10.1050">
    <property type="entry name" value="Dcp2, box A domain"/>
    <property type="match status" value="1"/>
</dbReference>
<feature type="compositionally biased region" description="Polar residues" evidence="9">
    <location>
        <begin position="277"/>
        <end position="296"/>
    </location>
</feature>
<evidence type="ECO:0000313" key="12">
    <source>
        <dbReference type="Proteomes" id="UP000603453"/>
    </source>
</evidence>
<dbReference type="InterPro" id="IPR044099">
    <property type="entry name" value="Dcp2_NUDIX"/>
</dbReference>
<feature type="region of interest" description="Disordered" evidence="9">
    <location>
        <begin position="426"/>
        <end position="465"/>
    </location>
</feature>
<keyword evidence="7" id="KW-0694">RNA-binding</keyword>
<keyword evidence="6" id="KW-0378">Hydrolase</keyword>
<evidence type="ECO:0000256" key="4">
    <source>
        <dbReference type="ARBA" id="ARBA00022490"/>
    </source>
</evidence>
<keyword evidence="12" id="KW-1185">Reference proteome</keyword>